<dbReference type="Gene3D" id="3.20.20.190">
    <property type="entry name" value="Phosphatidylinositol (PI) phosphodiesterase"/>
    <property type="match status" value="1"/>
</dbReference>
<feature type="domain" description="GP-PDE" evidence="1">
    <location>
        <begin position="6"/>
        <end position="255"/>
    </location>
</feature>
<evidence type="ECO:0000259" key="1">
    <source>
        <dbReference type="PROSITE" id="PS51704"/>
    </source>
</evidence>
<dbReference type="PANTHER" id="PTHR46211:SF14">
    <property type="entry name" value="GLYCEROPHOSPHODIESTER PHOSPHODIESTERASE"/>
    <property type="match status" value="1"/>
</dbReference>
<evidence type="ECO:0000313" key="2">
    <source>
        <dbReference type="EMBL" id="AYV75137.1"/>
    </source>
</evidence>
<protein>
    <submittedName>
        <fullName evidence="2">Glycerophosphodiester phosphodiesterase</fullName>
    </submittedName>
</protein>
<gene>
    <name evidence="2" type="ORF">Terrestrivirus1_11</name>
</gene>
<dbReference type="GO" id="GO:0008081">
    <property type="term" value="F:phosphoric diester hydrolase activity"/>
    <property type="evidence" value="ECO:0007669"/>
    <property type="project" value="InterPro"/>
</dbReference>
<proteinExistence type="predicted"/>
<organism evidence="2">
    <name type="scientific">Terrestrivirus sp</name>
    <dbReference type="NCBI Taxonomy" id="2487775"/>
    <lineage>
        <taxon>Viruses</taxon>
        <taxon>Varidnaviria</taxon>
        <taxon>Bamfordvirae</taxon>
        <taxon>Nucleocytoviricota</taxon>
        <taxon>Megaviricetes</taxon>
        <taxon>Imitervirales</taxon>
        <taxon>Mimiviridae</taxon>
        <taxon>Klosneuvirinae</taxon>
    </lineage>
</organism>
<dbReference type="PROSITE" id="PS51704">
    <property type="entry name" value="GP_PDE"/>
    <property type="match status" value="1"/>
</dbReference>
<dbReference type="SUPFAM" id="SSF51695">
    <property type="entry name" value="PLC-like phosphodiesterases"/>
    <property type="match status" value="1"/>
</dbReference>
<dbReference type="PANTHER" id="PTHR46211">
    <property type="entry name" value="GLYCEROPHOSPHORYL DIESTER PHOSPHODIESTERASE"/>
    <property type="match status" value="1"/>
</dbReference>
<dbReference type="CDD" id="cd08556">
    <property type="entry name" value="GDPD"/>
    <property type="match status" value="1"/>
</dbReference>
<dbReference type="GO" id="GO:0006629">
    <property type="term" value="P:lipid metabolic process"/>
    <property type="evidence" value="ECO:0007669"/>
    <property type="project" value="InterPro"/>
</dbReference>
<dbReference type="Pfam" id="PF03009">
    <property type="entry name" value="GDPD"/>
    <property type="match status" value="1"/>
</dbReference>
<dbReference type="EMBL" id="MK071979">
    <property type="protein sequence ID" value="AYV75137.1"/>
    <property type="molecule type" value="Genomic_DNA"/>
</dbReference>
<dbReference type="InterPro" id="IPR017946">
    <property type="entry name" value="PLC-like_Pdiesterase_TIM-brl"/>
</dbReference>
<dbReference type="InterPro" id="IPR030395">
    <property type="entry name" value="GP_PDE_dom"/>
</dbReference>
<name>A0A3G4ZJX7_9VIRU</name>
<accession>A0A3G4ZJX7</accession>
<reference evidence="2" key="1">
    <citation type="submission" date="2018-10" db="EMBL/GenBank/DDBJ databases">
        <title>Hidden diversity of soil giant viruses.</title>
        <authorList>
            <person name="Schulz F."/>
            <person name="Alteio L."/>
            <person name="Goudeau D."/>
            <person name="Ryan E.M."/>
            <person name="Malmstrom R.R."/>
            <person name="Blanchard J."/>
            <person name="Woyke T."/>
        </authorList>
    </citation>
    <scope>NUCLEOTIDE SEQUENCE</scope>
    <source>
        <strain evidence="2">TEV1</strain>
    </source>
</reference>
<sequence length="264" mass="30830">MASRTFYIMAHRGDQQHEIENTPEAFENLSRLIDNNKSSHDNYHLGVEFDIQLVNDQLVCYHDESFDRLHEKFKGKVLNVDDINEINSGNTYTHIPFFEDILKIFSQNHMQKFFLNIELKSFEITLGIKVVELVKKYNFEPRIILTSFYPPLIEYVSIHHPELQTGFLLDDVRALAKYAKNNSWVHKINYLIFNVKSLLDKNNKDLLKNYNNKLGVYTVDSKSYVTSAELFAVIKDFPELDLMMTDNMDDSIKNALSFSDKNSV</sequence>